<dbReference type="GO" id="GO:0005737">
    <property type="term" value="C:cytoplasm"/>
    <property type="evidence" value="ECO:0007669"/>
    <property type="project" value="TreeGrafter"/>
</dbReference>
<dbReference type="InterPro" id="IPR036052">
    <property type="entry name" value="TrpB-like_PALP_sf"/>
</dbReference>
<dbReference type="InterPro" id="IPR037158">
    <property type="entry name" value="Thr_synth_N_sf"/>
</dbReference>
<dbReference type="Pfam" id="PF01202">
    <property type="entry name" value="SKI"/>
    <property type="match status" value="1"/>
</dbReference>
<evidence type="ECO:0000259" key="1">
    <source>
        <dbReference type="Pfam" id="PF14821"/>
    </source>
</evidence>
<feature type="non-terminal residue" evidence="2">
    <location>
        <position position="696"/>
    </location>
</feature>
<dbReference type="SUPFAM" id="SSF52540">
    <property type="entry name" value="P-loop containing nucleoside triphosphate hydrolases"/>
    <property type="match status" value="1"/>
</dbReference>
<reference evidence="2" key="1">
    <citation type="journal article" date="2021" name="Cell">
        <title>Tracing the genetic footprints of vertebrate landing in non-teleost ray-finned fishes.</title>
        <authorList>
            <person name="Bi X."/>
            <person name="Wang K."/>
            <person name="Yang L."/>
            <person name="Pan H."/>
            <person name="Jiang H."/>
            <person name="Wei Q."/>
            <person name="Fang M."/>
            <person name="Yu H."/>
            <person name="Zhu C."/>
            <person name="Cai Y."/>
            <person name="He Y."/>
            <person name="Gan X."/>
            <person name="Zeng H."/>
            <person name="Yu D."/>
            <person name="Zhu Y."/>
            <person name="Jiang H."/>
            <person name="Qiu Q."/>
            <person name="Yang H."/>
            <person name="Zhang Y.E."/>
            <person name="Wang W."/>
            <person name="Zhu M."/>
            <person name="He S."/>
            <person name="Zhang G."/>
        </authorList>
    </citation>
    <scope>NUCLEOTIDE SEQUENCE</scope>
    <source>
        <strain evidence="2">Allg_001</strain>
    </source>
</reference>
<dbReference type="EMBL" id="JAAWVO010001989">
    <property type="protein sequence ID" value="MBN3311710.1"/>
    <property type="molecule type" value="Genomic_DNA"/>
</dbReference>
<dbReference type="AlphaFoldDB" id="A0A8J7NH01"/>
<proteinExistence type="predicted"/>
<dbReference type="SUPFAM" id="SSF53686">
    <property type="entry name" value="Tryptophan synthase beta subunit-like PLP-dependent enzymes"/>
    <property type="match status" value="1"/>
</dbReference>
<protein>
    <submittedName>
        <fullName evidence="2">THNS1 protein</fullName>
    </submittedName>
</protein>
<dbReference type="Pfam" id="PF14821">
    <property type="entry name" value="Thr_synth_N"/>
    <property type="match status" value="1"/>
</dbReference>
<evidence type="ECO:0000313" key="2">
    <source>
        <dbReference type="EMBL" id="MBN3311710.1"/>
    </source>
</evidence>
<gene>
    <name evidence="2" type="primary">Thnsl1</name>
    <name evidence="2" type="ORF">GTO95_0004895</name>
</gene>
<name>A0A8J7NH01_ATRSP</name>
<dbReference type="InterPro" id="IPR027417">
    <property type="entry name" value="P-loop_NTPase"/>
</dbReference>
<sequence length="696" mass="76382">SLSSCTGHKNIFIMGLPSSGKTAVGNILGSKLGHPVIDLDDHILKKEWNMTAGEKLSEISWEQFIEEEGKALLGFSASGSIVLLTESSPMHSAAMHHVKQNGIVIYLDVNPEVIIERLSGGKGNRIVGRGSGASLREILRCRRKIYNKWCDARVLCDSGDSAEEVAEKVLKAVKRCEDTESEAFVSTRNKFPPEVGSVSELKFFSDVLVEGLAPDGGLYVPQGGLSELPPWEWVRLVDLPYSERAQILLEKCIHPADVPAPELYSMVKKAYADNFACPRIAPVRHLVHNQYVQELFHGPTASFRDFSLLLLPQLFACCTSNLCNHLLLGATSGDTGSAALNGFSRLPEAEKRRSAVLVFFPEAGVSPVQRLQMTGFQEGNLKAVGVQSDLAFCQRAVRQMLGDPKLTGHLAVECGAVLTTADSVNWAQLLPQLIFHASAYLDLVSQGTVAFGEPVDVCIPAGDFGNILSAVYAKQMGIPIRKFICASHQSGVLRKFMKTGEYDLRDRQLLPSSSPATELLKPSNLERYLFHISDGDWQLVRGLFSQFERERYFKVPRALLKRMHQDCLAGWCSEEECLAAISAVHSATGYILDTRAAAAKVVADRLQDRTCPVIISSTVHPAKFASAVLKALKFQDVAEDPFDQLNLLSSLGSLPPMHADLKSLRDPRRHKVCDANVSDLVEEVETVVRDSFLKVT</sequence>
<dbReference type="Gene3D" id="3.40.50.1100">
    <property type="match status" value="2"/>
</dbReference>
<dbReference type="Gene3D" id="3.90.1380.10">
    <property type="entry name" value="Threonine synthase, N-terminal domain"/>
    <property type="match status" value="1"/>
</dbReference>
<comment type="caution">
    <text evidence="2">The sequence shown here is derived from an EMBL/GenBank/DDBJ whole genome shotgun (WGS) entry which is preliminary data.</text>
</comment>
<organism evidence="2 3">
    <name type="scientific">Atractosteus spatula</name>
    <name type="common">Alligator gar</name>
    <name type="synonym">Lepisosteus spatula</name>
    <dbReference type="NCBI Taxonomy" id="7917"/>
    <lineage>
        <taxon>Eukaryota</taxon>
        <taxon>Metazoa</taxon>
        <taxon>Chordata</taxon>
        <taxon>Craniata</taxon>
        <taxon>Vertebrata</taxon>
        <taxon>Euteleostomi</taxon>
        <taxon>Actinopterygii</taxon>
        <taxon>Neopterygii</taxon>
        <taxon>Holostei</taxon>
        <taxon>Semionotiformes</taxon>
        <taxon>Lepisosteidae</taxon>
        <taxon>Atractosteus</taxon>
    </lineage>
</organism>
<dbReference type="InterPro" id="IPR029144">
    <property type="entry name" value="Thr_synth_N"/>
</dbReference>
<accession>A0A8J7NH01</accession>
<dbReference type="PANTHER" id="PTHR43515">
    <property type="entry name" value="THREONINE SYNTHASE-LIKE 1"/>
    <property type="match status" value="1"/>
</dbReference>
<keyword evidence="3" id="KW-1185">Reference proteome</keyword>
<feature type="non-terminal residue" evidence="2">
    <location>
        <position position="1"/>
    </location>
</feature>
<dbReference type="Gene3D" id="3.40.50.300">
    <property type="entry name" value="P-loop containing nucleotide triphosphate hydrolases"/>
    <property type="match status" value="1"/>
</dbReference>
<feature type="domain" description="Threonine synthase N-terminal" evidence="1">
    <location>
        <begin position="202"/>
        <end position="271"/>
    </location>
</feature>
<dbReference type="Proteomes" id="UP000736164">
    <property type="component" value="Unassembled WGS sequence"/>
</dbReference>
<dbReference type="InterPro" id="IPR000623">
    <property type="entry name" value="Shikimate_kinase/TSH1"/>
</dbReference>
<dbReference type="CDD" id="cd00464">
    <property type="entry name" value="SK"/>
    <property type="match status" value="1"/>
</dbReference>
<dbReference type="PANTHER" id="PTHR43515:SF1">
    <property type="entry name" value="THREONINE SYNTHASE-LIKE 1"/>
    <property type="match status" value="1"/>
</dbReference>
<evidence type="ECO:0000313" key="3">
    <source>
        <dbReference type="Proteomes" id="UP000736164"/>
    </source>
</evidence>
<dbReference type="InterPro" id="IPR031322">
    <property type="entry name" value="Shikimate/glucono_kinase"/>
</dbReference>
<dbReference type="PRINTS" id="PR01100">
    <property type="entry name" value="SHIKIMTKNASE"/>
</dbReference>